<dbReference type="EMBL" id="JAFEUZ010000025">
    <property type="protein sequence ID" value="KAG5476912.1"/>
    <property type="molecule type" value="Genomic_DNA"/>
</dbReference>
<reference evidence="3" key="1">
    <citation type="journal article" date="2021" name="Microbiol. Resour. Announc.">
        <title>LGAAP: Leishmaniinae Genome Assembly and Annotation Pipeline.</title>
        <authorList>
            <person name="Almutairi H."/>
            <person name="Urbaniak M.D."/>
            <person name="Bates M.D."/>
            <person name="Jariyapan N."/>
            <person name="Kwakye-Nuako G."/>
            <person name="Thomaz-Soccol V."/>
            <person name="Al-Salem W.S."/>
            <person name="Dillon R.J."/>
            <person name="Bates P.A."/>
            <person name="Gatherer D."/>
        </authorList>
    </citation>
    <scope>NUCLEOTIDE SEQUENCE [LARGE SCALE GENOMIC DNA]</scope>
</reference>
<dbReference type="Gene3D" id="1.20.120.720">
    <property type="entry name" value="Myosin VI head, motor domain, U50 subdomain"/>
    <property type="match status" value="1"/>
</dbReference>
<evidence type="ECO:0000256" key="1">
    <source>
        <dbReference type="SAM" id="MobiDB-lite"/>
    </source>
</evidence>
<feature type="compositionally biased region" description="Basic and acidic residues" evidence="1">
    <location>
        <begin position="1377"/>
        <end position="1395"/>
    </location>
</feature>
<protein>
    <submittedName>
        <fullName evidence="2">Uncharacterized protein</fullName>
    </submittedName>
</protein>
<dbReference type="InterPro" id="IPR027417">
    <property type="entry name" value="P-loop_NTPase"/>
</dbReference>
<dbReference type="GeneID" id="92515229"/>
<evidence type="ECO:0000313" key="3">
    <source>
        <dbReference type="Proteomes" id="UP000673552"/>
    </source>
</evidence>
<feature type="region of interest" description="Disordered" evidence="1">
    <location>
        <begin position="1130"/>
        <end position="1156"/>
    </location>
</feature>
<dbReference type="KEGG" id="lmat:92515229"/>
<evidence type="ECO:0000313" key="2">
    <source>
        <dbReference type="EMBL" id="KAG5476912.1"/>
    </source>
</evidence>
<dbReference type="SUPFAM" id="SSF52540">
    <property type="entry name" value="P-loop containing nucleoside triphosphate hydrolases"/>
    <property type="match status" value="1"/>
</dbReference>
<gene>
    <name evidence="2" type="ORF">LSCM1_05245</name>
</gene>
<reference evidence="3" key="2">
    <citation type="journal article" date="2021" name="Sci. Data">
        <title>Chromosome-scale genome sequencing, assembly and annotation of six genomes from subfamily Leishmaniinae.</title>
        <authorList>
            <person name="Almutairi H."/>
            <person name="Urbaniak M.D."/>
            <person name="Bates M.D."/>
            <person name="Jariyapan N."/>
            <person name="Kwakye-Nuako G."/>
            <person name="Thomaz Soccol V."/>
            <person name="Al-Salem W.S."/>
            <person name="Dillon R.J."/>
            <person name="Bates P.A."/>
            <person name="Gatherer D."/>
        </authorList>
    </citation>
    <scope>NUCLEOTIDE SEQUENCE [LARGE SCALE GENOMIC DNA]</scope>
</reference>
<dbReference type="RefSeq" id="XP_067178082.1">
    <property type="nucleotide sequence ID" value="XM_067322717.1"/>
</dbReference>
<sequence>MSQGWPLNDILVTPLYVCTNPAAVVPLDTSADLRLVGRAASDSASFDAAELDVLLRELPTCGALVYALGRQQQRARRGKVALPLSILDSSIWASALGNDFTEKVEALAADVYVSAVSPSLPSAPSSWTSSPASVTKSAASLTVPRVESADRVLSSHSEAWAATLSQQLLRRWARLPSQSVVCCGERQATLRQRKGLLLRHISDIQRDTGPAEATHSDPYAHKLSAALYLLDALRPACPASGRQACDSDEALSSVVVDALDMFLEECKDDNGHRQPPEGLRRYRLWRGRVRRLAAFAPAVGPLWATDEPWLIPEPNYLQLPWCTAHSAALALSAAQASAAYPSCTTHVPASSAASVPPPPHTHVALSRLDDCMRTLRFTPEQQTCLHELAYGVVYLASLKFVPRRGSGTGPAEVSPSSLPALSAAAQLLHLPTSALVTALTTMEARENGAPSSLSTQHALNCAGATQMQRVLVAHIGGLLVRSLLQLINTALDVDGHAGTAVRTLTLAATTDDEDTTAQIQCAHVPDKHCESREASGHGLVAWYAAYVRSHIAANARDRLIGALQREVCCEGVGLEVRSWLDQLSAVSTGPTAAALRVDVVAAEVREVSARVMMPSTKQAGRGAIVAAHAAASAYESVGIGSGIPVLAELALILEGVASRCIGVHASAMPPLSSLAEVQHALTKRIQALAASARQTRAVEAGNASAHSPEVVCTWEDAASADISAGDGALLLTFPGGLHPPLRLSVRRLASDIFAAARLCVMGTTRAMQRLLHGFCKWCMSVIPTVIADEDRGRRAVRVEPHQRQHVGGGRERDGPMNGPSLICPCSVHEALRCTLALHRSNRSSIADREVDASHRGSPAITPTTDFLYVMLAIPVPREPARWETLLDIGEADHRQHLRGSPSVHLFLERVPPHEAPVSSSPAGQVAVTRDDVLAAYLRERQPLLVALFLWSRLCHCHLCPVSVFAKACAVPLLTSYARWPPSARVPPRSVATSSLAAEESREDGVGDGALLSVTDVTSRGLAGRSWLRAHPVAPDEAAAKLLKRVRQLQSQGRYRELCLLAVERVPQCGDGGAVLGVSVVFIGASTVAAIQSCCRELHDASARSIQEAGRGFAARRCLCFARQQQLQQRQQQRHQTAHSADNRLVSAAASSTEMRRREDLERVRDALLTKTAHRRTNVLINAARHLSHAVSLLQQRWTETLELLEGELTGAVREINVHEEQRQAAEDVARQEARMSWRVREEAWSEVWSPLKSCEGHRQAAQAVQRRGCTPPLALPEVESTAATGEGAQQANDTARHAVQLRHAAAHSAEAAGLSRLIRASLLGEAKVLAGHIRRQEVCMTRMADNLQRDCGGGGGAVREERSRRGRRRGNGVLETPARRAESPAEFSRRERRNPEGLMLTRPRHSPCRGRAVAGSSPAPGEQHTPSMLGLRSERDRLGVSARTAIETIKRTRAAMTLEDSSEWAVQRDLMALWESSRMSV</sequence>
<keyword evidence="3" id="KW-1185">Reference proteome</keyword>
<feature type="region of interest" description="Disordered" evidence="1">
    <location>
        <begin position="1351"/>
        <end position="1435"/>
    </location>
</feature>
<proteinExistence type="predicted"/>
<dbReference type="Proteomes" id="UP000673552">
    <property type="component" value="Unassembled WGS sequence"/>
</dbReference>
<organism evidence="2 3">
    <name type="scientific">Leishmania martiniquensis</name>
    <dbReference type="NCBI Taxonomy" id="1580590"/>
    <lineage>
        <taxon>Eukaryota</taxon>
        <taxon>Discoba</taxon>
        <taxon>Euglenozoa</taxon>
        <taxon>Kinetoplastea</taxon>
        <taxon>Metakinetoplastina</taxon>
        <taxon>Trypanosomatida</taxon>
        <taxon>Trypanosomatidae</taxon>
        <taxon>Leishmaniinae</taxon>
        <taxon>Leishmania</taxon>
    </lineage>
</organism>
<name>A0A836GZZ1_9TRYP</name>
<dbReference type="OrthoDB" id="266220at2759"/>
<comment type="caution">
    <text evidence="2">The sequence shown here is derived from an EMBL/GenBank/DDBJ whole genome shotgun (WGS) entry which is preliminary data.</text>
</comment>
<accession>A0A836GZZ1</accession>